<dbReference type="InterPro" id="IPR002645">
    <property type="entry name" value="STAS_dom"/>
</dbReference>
<feature type="domain" description="STAS" evidence="3">
    <location>
        <begin position="23"/>
        <end position="136"/>
    </location>
</feature>
<dbReference type="PANTHER" id="PTHR33495">
    <property type="entry name" value="ANTI-SIGMA FACTOR ANTAGONIST TM_1081-RELATED-RELATED"/>
    <property type="match status" value="1"/>
</dbReference>
<protein>
    <recommendedName>
        <fullName evidence="2">Anti-sigma factor antagonist</fullName>
    </recommendedName>
</protein>
<gene>
    <name evidence="4" type="ORF">GCM10023161_04580</name>
</gene>
<comment type="similarity">
    <text evidence="1 2">Belongs to the anti-sigma-factor antagonist family.</text>
</comment>
<comment type="caution">
    <text evidence="4">The sequence shown here is derived from an EMBL/GenBank/DDBJ whole genome shotgun (WGS) entry which is preliminary data.</text>
</comment>
<dbReference type="InterPro" id="IPR036513">
    <property type="entry name" value="STAS_dom_sf"/>
</dbReference>
<dbReference type="CDD" id="cd07043">
    <property type="entry name" value="STAS_anti-anti-sigma_factors"/>
    <property type="match status" value="1"/>
</dbReference>
<proteinExistence type="inferred from homology"/>
<dbReference type="PROSITE" id="PS50801">
    <property type="entry name" value="STAS"/>
    <property type="match status" value="1"/>
</dbReference>
<evidence type="ECO:0000256" key="1">
    <source>
        <dbReference type="ARBA" id="ARBA00009013"/>
    </source>
</evidence>
<dbReference type="PANTHER" id="PTHR33495:SF2">
    <property type="entry name" value="ANTI-SIGMA FACTOR ANTAGONIST TM_1081-RELATED"/>
    <property type="match status" value="1"/>
</dbReference>
<dbReference type="NCBIfam" id="TIGR00377">
    <property type="entry name" value="ant_ant_sig"/>
    <property type="match status" value="1"/>
</dbReference>
<sequence length="139" mass="14965">MFLDTPNGASRAFGRPGKALELLAVEHESLEGAVVVRVTGAVDSSTVDEVTAHLTAALKLAESHPARLVVVDLQAVDFFGSAALNAVLDCHDEGKEAGTAVRLVANNDQVLRPIEVTELDRIFDIYPTLPEALQHKRRQ</sequence>
<evidence type="ECO:0000313" key="5">
    <source>
        <dbReference type="Proteomes" id="UP001501417"/>
    </source>
</evidence>
<dbReference type="EMBL" id="BAABGF010000003">
    <property type="protein sequence ID" value="GAA4533567.1"/>
    <property type="molecule type" value="Genomic_DNA"/>
</dbReference>
<evidence type="ECO:0000256" key="2">
    <source>
        <dbReference type="RuleBase" id="RU003749"/>
    </source>
</evidence>
<dbReference type="Gene3D" id="3.30.750.24">
    <property type="entry name" value="STAS domain"/>
    <property type="match status" value="1"/>
</dbReference>
<name>A0ABP8RC37_9MYCO</name>
<evidence type="ECO:0000259" key="3">
    <source>
        <dbReference type="PROSITE" id="PS50801"/>
    </source>
</evidence>
<accession>A0ABP8RC37</accession>
<dbReference type="SUPFAM" id="SSF52091">
    <property type="entry name" value="SpoIIaa-like"/>
    <property type="match status" value="1"/>
</dbReference>
<reference evidence="5" key="1">
    <citation type="journal article" date="2019" name="Int. J. Syst. Evol. Microbiol.">
        <title>The Global Catalogue of Microorganisms (GCM) 10K type strain sequencing project: providing services to taxonomists for standard genome sequencing and annotation.</title>
        <authorList>
            <consortium name="The Broad Institute Genomics Platform"/>
            <consortium name="The Broad Institute Genome Sequencing Center for Infectious Disease"/>
            <person name="Wu L."/>
            <person name="Ma J."/>
        </authorList>
    </citation>
    <scope>NUCLEOTIDE SEQUENCE [LARGE SCALE GENOMIC DNA]</scope>
    <source>
        <strain evidence="5">JCM 17782</strain>
    </source>
</reference>
<evidence type="ECO:0000313" key="4">
    <source>
        <dbReference type="EMBL" id="GAA4533567.1"/>
    </source>
</evidence>
<dbReference type="InterPro" id="IPR003658">
    <property type="entry name" value="Anti-sigma_ant"/>
</dbReference>
<organism evidence="4 5">
    <name type="scientific">Mycobacterium paraffinicum</name>
    <dbReference type="NCBI Taxonomy" id="53378"/>
    <lineage>
        <taxon>Bacteria</taxon>
        <taxon>Bacillati</taxon>
        <taxon>Actinomycetota</taxon>
        <taxon>Actinomycetes</taxon>
        <taxon>Mycobacteriales</taxon>
        <taxon>Mycobacteriaceae</taxon>
        <taxon>Mycobacterium</taxon>
    </lineage>
</organism>
<keyword evidence="5" id="KW-1185">Reference proteome</keyword>
<dbReference type="Pfam" id="PF01740">
    <property type="entry name" value="STAS"/>
    <property type="match status" value="1"/>
</dbReference>
<dbReference type="Proteomes" id="UP001501417">
    <property type="component" value="Unassembled WGS sequence"/>
</dbReference>